<dbReference type="SMART" id="SM00801">
    <property type="entry name" value="dDENN"/>
    <property type="match status" value="1"/>
</dbReference>
<dbReference type="Gene3D" id="3.40.50.11500">
    <property type="match status" value="1"/>
</dbReference>
<dbReference type="Pfam" id="PF02141">
    <property type="entry name" value="DENN"/>
    <property type="match status" value="1"/>
</dbReference>
<evidence type="ECO:0000256" key="1">
    <source>
        <dbReference type="SAM" id="MobiDB-lite"/>
    </source>
</evidence>
<gene>
    <name evidence="3" type="ORF">QYM36_010392</name>
</gene>
<organism evidence="3 4">
    <name type="scientific">Artemia franciscana</name>
    <name type="common">Brine shrimp</name>
    <name type="synonym">Artemia sanfranciscana</name>
    <dbReference type="NCBI Taxonomy" id="6661"/>
    <lineage>
        <taxon>Eukaryota</taxon>
        <taxon>Metazoa</taxon>
        <taxon>Ecdysozoa</taxon>
        <taxon>Arthropoda</taxon>
        <taxon>Crustacea</taxon>
        <taxon>Branchiopoda</taxon>
        <taxon>Anostraca</taxon>
        <taxon>Artemiidae</taxon>
        <taxon>Artemia</taxon>
    </lineage>
</organism>
<dbReference type="EMBL" id="JAVRJZ010000012">
    <property type="protein sequence ID" value="KAK2715810.1"/>
    <property type="molecule type" value="Genomic_DNA"/>
</dbReference>
<evidence type="ECO:0000313" key="4">
    <source>
        <dbReference type="Proteomes" id="UP001187531"/>
    </source>
</evidence>
<dbReference type="PANTHER" id="PTHR15288">
    <property type="entry name" value="DENN DOMAIN-CONTAINING PROTEIN 2"/>
    <property type="match status" value="1"/>
</dbReference>
<evidence type="ECO:0000259" key="2">
    <source>
        <dbReference type="PROSITE" id="PS50211"/>
    </source>
</evidence>
<dbReference type="Gene3D" id="3.30.450.200">
    <property type="match status" value="1"/>
</dbReference>
<feature type="region of interest" description="Disordered" evidence="1">
    <location>
        <begin position="31"/>
        <end position="60"/>
    </location>
</feature>
<dbReference type="SMART" id="SM00799">
    <property type="entry name" value="DENN"/>
    <property type="match status" value="1"/>
</dbReference>
<dbReference type="InterPro" id="IPR005112">
    <property type="entry name" value="dDENN_dom"/>
</dbReference>
<protein>
    <recommendedName>
        <fullName evidence="2">UDENN domain-containing protein</fullName>
    </recommendedName>
</protein>
<dbReference type="PROSITE" id="PS50211">
    <property type="entry name" value="DENN"/>
    <property type="match status" value="1"/>
</dbReference>
<dbReference type="InterPro" id="IPR051942">
    <property type="entry name" value="DENN_domain_containing_2"/>
</dbReference>
<dbReference type="InterPro" id="IPR043153">
    <property type="entry name" value="DENN_C"/>
</dbReference>
<comment type="caution">
    <text evidence="3">The sequence shown here is derived from an EMBL/GenBank/DDBJ whole genome shotgun (WGS) entry which is preliminary data.</text>
</comment>
<name>A0AA88HPW0_ARTSF</name>
<evidence type="ECO:0000313" key="3">
    <source>
        <dbReference type="EMBL" id="KAK2715810.1"/>
    </source>
</evidence>
<dbReference type="Pfam" id="PF03455">
    <property type="entry name" value="dDENN"/>
    <property type="match status" value="1"/>
</dbReference>
<sequence>MLESNSPSQPLSVTKIKQKLEQLEKEKYVTNYEREKGIPPQLSKNGTLKLKSENSSSDEAHRFGCNQALSDSDSNSIEQEAIPYSHAAQPEYVELQIKNWLFSDDPDAQVQSNSEVVSVNSCSSEVTSISGHSNSYVQLCPPPLPTLPPPPLKPKRTFLHDEFGSSSQASTPCSTLSVPESGDDCALIRFFGPTISHYFEDELGTILRKNGENSDANFKEDEEESDWSDSVESLPVDENKNFVDERRRYLELAKSTTNLNRRTSILSRNSLIPEPKIEGGENNLCRAGFLLGLTCKGSKLDANVLFSVPENIVIDEGLRKMCFPDALHWEPFGTALDYYTIVLTKENGDQYFAHCHRVKIEGFDTTTPYSYCLISSHRCTAFFKEILSELSKSHGLPLEERRSFMSYLCSSPLPPPGRALTIPNKDLTLKRSFDWRFSELGLDFLYQRLNQESSAKKFIDLLSTLLLERKVILVGKNVSEISLAIQGLMNMIAPLEWQYNLVSILPSDMVRMTELPTPYIMGLLSVDEEITPPDFGMIINVDSSAVLHSTGDEGTILPKSVRKSLRSRLKDAKHMKLHPIGTTARGYLSDALLITMAELFGHYRESLVSNEDGTVKFSRETFVRSHPDADCRQFLEWFVDTMMFQSFIKKKCDKQVPESPIEGAFDRKSLQKSMQIRENQALRVPTKNKLVKFGNTFFLCTFFICSIPVSNTNTSSHLVAALHLF</sequence>
<dbReference type="InterPro" id="IPR037516">
    <property type="entry name" value="Tripartite_DENN"/>
</dbReference>
<dbReference type="PANTHER" id="PTHR15288:SF0">
    <property type="entry name" value="UDENN DOMAIN-CONTAINING PROTEIN"/>
    <property type="match status" value="1"/>
</dbReference>
<dbReference type="Proteomes" id="UP001187531">
    <property type="component" value="Unassembled WGS sequence"/>
</dbReference>
<feature type="domain" description="UDENN" evidence="2">
    <location>
        <begin position="282"/>
        <end position="658"/>
    </location>
</feature>
<accession>A0AA88HPW0</accession>
<dbReference type="AlphaFoldDB" id="A0AA88HPW0"/>
<dbReference type="InterPro" id="IPR001194">
    <property type="entry name" value="cDENN_dom"/>
</dbReference>
<proteinExistence type="predicted"/>
<keyword evidence="4" id="KW-1185">Reference proteome</keyword>
<reference evidence="3" key="1">
    <citation type="submission" date="2023-07" db="EMBL/GenBank/DDBJ databases">
        <title>Chromosome-level genome assembly of Artemia franciscana.</title>
        <authorList>
            <person name="Jo E."/>
        </authorList>
    </citation>
    <scope>NUCLEOTIDE SEQUENCE</scope>
    <source>
        <tissue evidence="3">Whole body</tissue>
    </source>
</reference>